<evidence type="ECO:0000256" key="1">
    <source>
        <dbReference type="SAM" id="MobiDB-lite"/>
    </source>
</evidence>
<evidence type="ECO:0000313" key="3">
    <source>
        <dbReference type="Proteomes" id="UP000245207"/>
    </source>
</evidence>
<name>A0A2U1LEV8_ARTAN</name>
<comment type="caution">
    <text evidence="2">The sequence shown here is derived from an EMBL/GenBank/DDBJ whole genome shotgun (WGS) entry which is preliminary data.</text>
</comment>
<accession>A0A2U1LEV8</accession>
<reference evidence="2 3" key="1">
    <citation type="journal article" date="2018" name="Mol. Plant">
        <title>The genome of Artemisia annua provides insight into the evolution of Asteraceae family and artemisinin biosynthesis.</title>
        <authorList>
            <person name="Shen Q."/>
            <person name="Zhang L."/>
            <person name="Liao Z."/>
            <person name="Wang S."/>
            <person name="Yan T."/>
            <person name="Shi P."/>
            <person name="Liu M."/>
            <person name="Fu X."/>
            <person name="Pan Q."/>
            <person name="Wang Y."/>
            <person name="Lv Z."/>
            <person name="Lu X."/>
            <person name="Zhang F."/>
            <person name="Jiang W."/>
            <person name="Ma Y."/>
            <person name="Chen M."/>
            <person name="Hao X."/>
            <person name="Li L."/>
            <person name="Tang Y."/>
            <person name="Lv G."/>
            <person name="Zhou Y."/>
            <person name="Sun X."/>
            <person name="Brodelius P.E."/>
            <person name="Rose J.K.C."/>
            <person name="Tang K."/>
        </authorList>
    </citation>
    <scope>NUCLEOTIDE SEQUENCE [LARGE SCALE GENOMIC DNA]</scope>
    <source>
        <strain evidence="3">cv. Huhao1</strain>
        <tissue evidence="2">Leaf</tissue>
    </source>
</reference>
<dbReference type="OrthoDB" id="1750912at2759"/>
<dbReference type="Gene3D" id="3.60.10.10">
    <property type="entry name" value="Endonuclease/exonuclease/phosphatase"/>
    <property type="match status" value="1"/>
</dbReference>
<dbReference type="Proteomes" id="UP000245207">
    <property type="component" value="Unassembled WGS sequence"/>
</dbReference>
<protein>
    <submittedName>
        <fullName evidence="2">Cytochrome P450</fullName>
    </submittedName>
</protein>
<gene>
    <name evidence="2" type="ORF">CTI12_AA339810</name>
</gene>
<feature type="region of interest" description="Disordered" evidence="1">
    <location>
        <begin position="37"/>
        <end position="58"/>
    </location>
</feature>
<dbReference type="AlphaFoldDB" id="A0A2U1LEV8"/>
<dbReference type="InterPro" id="IPR036691">
    <property type="entry name" value="Endo/exonu/phosph_ase_sf"/>
</dbReference>
<keyword evidence="3" id="KW-1185">Reference proteome</keyword>
<sequence length="554" mass="62350">MAFPTHFSPVNHFKKKTLCTTFEAENTERVDSSVVGLDSRDDRCSSQSEPTHLSPLGQSLAFDGPIQLTSRSTKVAKKTKNTTSTYPNHSISSLSKQVLSKKPVKIIPKTSIGSTSVLDKSKPTTSIDSTFSNNDSDIQHCNLRLINNAISNSTNNETEIIKTVEVGLTIGFDMEGKEDDVRKIIGTQESKSNEDNCRFVYSLWGNQNCCFAIKKASGNSGGIIAIWNDTMFSKHNVIEGTGFLAIVGRWTKIDMDCLMIVVYAPQDLHGKHSLWLHLTDLINNLNLLSVVLGDFDEVRYAHERKGSLFCKKGALLFNTFILDANLVDLPMGGRKFTRMNKFGNKLSKIDRILVSQDFILKWPHSNAALPRDVSDHCPLILKTHAMDYGPIPFKFFKSWITHTDFPSVVSLSWAQSTWAVTPNYTPPRPPTNFNLLSISNPPINRNNSHHQHYATVTNHITPLIHPSVLLKRKLQNLKQKIRIWRKTTIPKNDRLLSDLKSKVESLETIAETRNLTTNEIDSRLSFLKQIKDLNHVKESMASTFKAHGSQTLHW</sequence>
<organism evidence="2 3">
    <name type="scientific">Artemisia annua</name>
    <name type="common">Sweet wormwood</name>
    <dbReference type="NCBI Taxonomy" id="35608"/>
    <lineage>
        <taxon>Eukaryota</taxon>
        <taxon>Viridiplantae</taxon>
        <taxon>Streptophyta</taxon>
        <taxon>Embryophyta</taxon>
        <taxon>Tracheophyta</taxon>
        <taxon>Spermatophyta</taxon>
        <taxon>Magnoliopsida</taxon>
        <taxon>eudicotyledons</taxon>
        <taxon>Gunneridae</taxon>
        <taxon>Pentapetalae</taxon>
        <taxon>asterids</taxon>
        <taxon>campanulids</taxon>
        <taxon>Asterales</taxon>
        <taxon>Asteraceae</taxon>
        <taxon>Asteroideae</taxon>
        <taxon>Anthemideae</taxon>
        <taxon>Artemisiinae</taxon>
        <taxon>Artemisia</taxon>
    </lineage>
</organism>
<dbReference type="EMBL" id="PKPP01009756">
    <property type="protein sequence ID" value="PWA47549.1"/>
    <property type="molecule type" value="Genomic_DNA"/>
</dbReference>
<dbReference type="PANTHER" id="PTHR33710">
    <property type="entry name" value="BNAC02G09200D PROTEIN"/>
    <property type="match status" value="1"/>
</dbReference>
<evidence type="ECO:0000313" key="2">
    <source>
        <dbReference type="EMBL" id="PWA47549.1"/>
    </source>
</evidence>
<proteinExistence type="predicted"/>
<dbReference type="SUPFAM" id="SSF56219">
    <property type="entry name" value="DNase I-like"/>
    <property type="match status" value="1"/>
</dbReference>
<dbReference type="PANTHER" id="PTHR33710:SF64">
    <property type="entry name" value="ENDONUCLEASE_EXONUCLEASE_PHOSPHATASE DOMAIN-CONTAINING PROTEIN"/>
    <property type="match status" value="1"/>
</dbReference>